<dbReference type="RefSeq" id="WP_008430088.1">
    <property type="nucleotide sequence ID" value="NZ_AEPB01000022.1"/>
</dbReference>
<dbReference type="AlphaFoldDB" id="E7RFV6"/>
<dbReference type="OrthoDB" id="2645723at2"/>
<dbReference type="PANTHER" id="PTHR43798:SF33">
    <property type="entry name" value="HYDROLASE, PUTATIVE (AFU_ORTHOLOGUE AFUA_2G14860)-RELATED"/>
    <property type="match status" value="1"/>
</dbReference>
<dbReference type="Proteomes" id="UP000003052">
    <property type="component" value="Unassembled WGS sequence"/>
</dbReference>
<accession>E7RFV6</accession>
<name>E7RFV6_9BACL</name>
<dbReference type="eggNOG" id="COG2267">
    <property type="taxonomic scope" value="Bacteria"/>
</dbReference>
<comment type="caution">
    <text evidence="2">The sequence shown here is derived from an EMBL/GenBank/DDBJ whole genome shotgun (WGS) entry which is preliminary data.</text>
</comment>
<dbReference type="Gene3D" id="3.40.50.1820">
    <property type="entry name" value="alpha/beta hydrolase"/>
    <property type="match status" value="1"/>
</dbReference>
<evidence type="ECO:0000313" key="2">
    <source>
        <dbReference type="EMBL" id="EGA90226.1"/>
    </source>
</evidence>
<dbReference type="InterPro" id="IPR050266">
    <property type="entry name" value="AB_hydrolase_sf"/>
</dbReference>
<dbReference type="GO" id="GO:0016020">
    <property type="term" value="C:membrane"/>
    <property type="evidence" value="ECO:0007669"/>
    <property type="project" value="TreeGrafter"/>
</dbReference>
<dbReference type="SUPFAM" id="SSF53474">
    <property type="entry name" value="alpha/beta-Hydrolases"/>
    <property type="match status" value="1"/>
</dbReference>
<dbReference type="InterPro" id="IPR000073">
    <property type="entry name" value="AB_hydrolase_1"/>
</dbReference>
<dbReference type="EMBL" id="AEPB01000022">
    <property type="protein sequence ID" value="EGA90226.1"/>
    <property type="molecule type" value="Genomic_DNA"/>
</dbReference>
<proteinExistence type="predicted"/>
<feature type="domain" description="AB hydrolase-1" evidence="1">
    <location>
        <begin position="29"/>
        <end position="151"/>
    </location>
</feature>
<dbReference type="InterPro" id="IPR029058">
    <property type="entry name" value="AB_hydrolase_fold"/>
</dbReference>
<reference evidence="2 3" key="1">
    <citation type="journal article" date="2011" name="J. Bacteriol.">
        <title>The Draft Genome of Planococcus donghaensis MPA1U2 Reveals Nonsporulation Pathways Controlled by a Conserved Spo0A Regulon.</title>
        <authorList>
            <person name="Pearson M.D."/>
            <person name="Noller H.F."/>
        </authorList>
    </citation>
    <scope>NUCLEOTIDE SEQUENCE [LARGE SCALE GENOMIC DNA]</scope>
    <source>
        <strain evidence="2 3">MPA1U2</strain>
    </source>
</reference>
<organism evidence="2 3">
    <name type="scientific">Planococcus donghaensis MPA1U2</name>
    <dbReference type="NCBI Taxonomy" id="933115"/>
    <lineage>
        <taxon>Bacteria</taxon>
        <taxon>Bacillati</taxon>
        <taxon>Bacillota</taxon>
        <taxon>Bacilli</taxon>
        <taxon>Bacillales</taxon>
        <taxon>Caryophanaceae</taxon>
        <taxon>Planococcus</taxon>
    </lineage>
</organism>
<gene>
    <name evidence="2" type="ORF">GPDM_06770</name>
</gene>
<sequence length="243" mass="27110">MAINNLGVDNNGTNIHFIDSKFEANQDLPFIIVPGLSETAEDYIPLLKALAPRRCIAITLRGRGSSDAPLNGYTLEDHISDIDAVIKHLGLNEIILMGFSRGVSYTLAYALAHLDSIKGLVLGDYPALHSKLPPKWADFFSALPPWRGRALSERMKTHAIDGLQKDSKYVEFWDELNAIKCPVLIIRGEKQGSALSIADGEMYLEKVPQANLVVFEESDHNIFEPNLDRFIDRVELFFNSIKS</sequence>
<dbReference type="Pfam" id="PF00561">
    <property type="entry name" value="Abhydrolase_1"/>
    <property type="match status" value="1"/>
</dbReference>
<protein>
    <recommendedName>
        <fullName evidence="1">AB hydrolase-1 domain-containing protein</fullName>
    </recommendedName>
</protein>
<dbReference type="PANTHER" id="PTHR43798">
    <property type="entry name" value="MONOACYLGLYCEROL LIPASE"/>
    <property type="match status" value="1"/>
</dbReference>
<evidence type="ECO:0000259" key="1">
    <source>
        <dbReference type="Pfam" id="PF00561"/>
    </source>
</evidence>
<evidence type="ECO:0000313" key="3">
    <source>
        <dbReference type="Proteomes" id="UP000003052"/>
    </source>
</evidence>